<organism evidence="1 2">
    <name type="scientific">Streptomyces gardneri</name>
    <dbReference type="NCBI Taxonomy" id="66892"/>
    <lineage>
        <taxon>Bacteria</taxon>
        <taxon>Bacillati</taxon>
        <taxon>Actinomycetota</taxon>
        <taxon>Actinomycetes</taxon>
        <taxon>Kitasatosporales</taxon>
        <taxon>Streptomycetaceae</taxon>
        <taxon>Streptomyces</taxon>
    </lineage>
</organism>
<dbReference type="Pfam" id="PF14430">
    <property type="entry name" value="Imm1"/>
    <property type="match status" value="1"/>
</dbReference>
<reference evidence="1 2" key="1">
    <citation type="submission" date="2019-06" db="EMBL/GenBank/DDBJ databases">
        <title>Whole genome shotgun sequence of Streptomyces gardneri NBRC 12865.</title>
        <authorList>
            <person name="Hosoyama A."/>
            <person name="Uohara A."/>
            <person name="Ohji S."/>
            <person name="Ichikawa N."/>
        </authorList>
    </citation>
    <scope>NUCLEOTIDE SEQUENCE [LARGE SCALE GENOMIC DNA]</scope>
    <source>
        <strain evidence="1 2">NBRC 12865</strain>
    </source>
</reference>
<gene>
    <name evidence="1" type="ORF">SGA01_57250</name>
</gene>
<evidence type="ECO:0000313" key="1">
    <source>
        <dbReference type="EMBL" id="GEB60120.1"/>
    </source>
</evidence>
<dbReference type="RefSeq" id="WP_141299673.1">
    <property type="nucleotide sequence ID" value="NZ_BJMN01000039.1"/>
</dbReference>
<comment type="caution">
    <text evidence="1">The sequence shown here is derived from an EMBL/GenBank/DDBJ whole genome shotgun (WGS) entry which is preliminary data.</text>
</comment>
<dbReference type="Proteomes" id="UP000315226">
    <property type="component" value="Unassembled WGS sequence"/>
</dbReference>
<keyword evidence="2" id="KW-1185">Reference proteome</keyword>
<evidence type="ECO:0000313" key="2">
    <source>
        <dbReference type="Proteomes" id="UP000315226"/>
    </source>
</evidence>
<dbReference type="AlphaFoldDB" id="A0A4Y3RW07"/>
<proteinExistence type="predicted"/>
<protein>
    <recommendedName>
        <fullName evidence="3">Immunity protein Imm1</fullName>
    </recommendedName>
</protein>
<sequence>MIVAVHFNEETRFLRSPEEVQDSLREVFRPGIGDENHVKAVWLTFDREEEKTPIGFLDVSANLESDLGGIVWFVSDSEAERIESETGSDMGNHFWVSDSGRSREGGSTVLSDHYAPSYFDPRGVLPLTEVRKAVEEFCQSQGRRPSGIRWVTGNQNGTRLD</sequence>
<name>A0A4Y3RW07_9ACTN</name>
<dbReference type="OrthoDB" id="5195149at2"/>
<evidence type="ECO:0008006" key="3">
    <source>
        <dbReference type="Google" id="ProtNLM"/>
    </source>
</evidence>
<dbReference type="InterPro" id="IPR025680">
    <property type="entry name" value="DddI"/>
</dbReference>
<dbReference type="EMBL" id="BJMN01000039">
    <property type="protein sequence ID" value="GEB60120.1"/>
    <property type="molecule type" value="Genomic_DNA"/>
</dbReference>
<accession>A0A4Y3RW07</accession>